<keyword evidence="2" id="KW-1185">Reference proteome</keyword>
<proteinExistence type="predicted"/>
<reference evidence="1 2" key="1">
    <citation type="submission" date="2023-05" db="EMBL/GenBank/DDBJ databases">
        <title>B98-5 Cell Line De Novo Hybrid Assembly: An Optical Mapping Approach.</title>
        <authorList>
            <person name="Kananen K."/>
            <person name="Auerbach J.A."/>
            <person name="Kautto E."/>
            <person name="Blachly J.S."/>
        </authorList>
    </citation>
    <scope>NUCLEOTIDE SEQUENCE [LARGE SCALE GENOMIC DNA]</scope>
    <source>
        <strain evidence="1">B95-8</strain>
        <tissue evidence="1">Cell line</tissue>
    </source>
</reference>
<dbReference type="InterPro" id="IPR029044">
    <property type="entry name" value="Nucleotide-diphossugar_trans"/>
</dbReference>
<gene>
    <name evidence="1" type="ORF">P7K49_037716</name>
</gene>
<sequence length="138" mass="15910">MLELELTNLQDDPPTAEEDHVIVRDEKELLRGKLWFVLLLWRVTWEAKSLTHVFFLSLKDANDVPIQCEISPLISYAGEGLESYVADKEFHAPLIIDENGVHELVKNEDTNDARKREEWKPGTVVVVLLERSDGWETL</sequence>
<dbReference type="EMBL" id="JASSZA010000022">
    <property type="protein sequence ID" value="KAK2084683.1"/>
    <property type="molecule type" value="Genomic_DNA"/>
</dbReference>
<evidence type="ECO:0000313" key="2">
    <source>
        <dbReference type="Proteomes" id="UP001266305"/>
    </source>
</evidence>
<evidence type="ECO:0000313" key="1">
    <source>
        <dbReference type="EMBL" id="KAK2084683.1"/>
    </source>
</evidence>
<dbReference type="Proteomes" id="UP001266305">
    <property type="component" value="Unassembled WGS sequence"/>
</dbReference>
<dbReference type="Gene3D" id="2.10.10.100">
    <property type="match status" value="1"/>
</dbReference>
<organism evidence="1 2">
    <name type="scientific">Saguinus oedipus</name>
    <name type="common">Cotton-top tamarin</name>
    <name type="synonym">Oedipomidas oedipus</name>
    <dbReference type="NCBI Taxonomy" id="9490"/>
    <lineage>
        <taxon>Eukaryota</taxon>
        <taxon>Metazoa</taxon>
        <taxon>Chordata</taxon>
        <taxon>Craniata</taxon>
        <taxon>Vertebrata</taxon>
        <taxon>Euteleostomi</taxon>
        <taxon>Mammalia</taxon>
        <taxon>Eutheria</taxon>
        <taxon>Euarchontoglires</taxon>
        <taxon>Primates</taxon>
        <taxon>Haplorrhini</taxon>
        <taxon>Platyrrhini</taxon>
        <taxon>Cebidae</taxon>
        <taxon>Callitrichinae</taxon>
        <taxon>Saguinus</taxon>
    </lineage>
</organism>
<protein>
    <submittedName>
        <fullName evidence="1">Uncharacterized protein</fullName>
    </submittedName>
</protein>
<dbReference type="SUPFAM" id="SSF53448">
    <property type="entry name" value="Nucleotide-diphospho-sugar transferases"/>
    <property type="match status" value="1"/>
</dbReference>
<comment type="caution">
    <text evidence="1">The sequence shown here is derived from an EMBL/GenBank/DDBJ whole genome shotgun (WGS) entry which is preliminary data.</text>
</comment>
<name>A0ABQ9TJR2_SAGOE</name>
<feature type="non-terminal residue" evidence="1">
    <location>
        <position position="138"/>
    </location>
</feature>
<accession>A0ABQ9TJR2</accession>